<dbReference type="InterPro" id="IPR026983">
    <property type="entry name" value="DHC"/>
</dbReference>
<evidence type="ECO:0000313" key="4">
    <source>
        <dbReference type="Proteomes" id="UP000887567"/>
    </source>
</evidence>
<keyword evidence="1" id="KW-0175">Coiled coil</keyword>
<protein>
    <recommendedName>
        <fullName evidence="2">Dynein heavy chain coiled coil stalk domain-containing protein</fullName>
    </recommendedName>
</protein>
<dbReference type="OrthoDB" id="5593012at2759"/>
<proteinExistence type="predicted"/>
<evidence type="ECO:0000256" key="1">
    <source>
        <dbReference type="SAM" id="Coils"/>
    </source>
</evidence>
<dbReference type="PANTHER" id="PTHR45703:SF1">
    <property type="entry name" value="DYNEINS HEAVY CHAIN"/>
    <property type="match status" value="1"/>
</dbReference>
<dbReference type="GO" id="GO:0030286">
    <property type="term" value="C:dynein complex"/>
    <property type="evidence" value="ECO:0007669"/>
    <property type="project" value="InterPro"/>
</dbReference>
<dbReference type="Pfam" id="PF12777">
    <property type="entry name" value="MT"/>
    <property type="match status" value="1"/>
</dbReference>
<evidence type="ECO:0000259" key="2">
    <source>
        <dbReference type="Pfam" id="PF12777"/>
    </source>
</evidence>
<reference evidence="3" key="1">
    <citation type="submission" date="2022-11" db="UniProtKB">
        <authorList>
            <consortium name="EnsemblMetazoa"/>
        </authorList>
    </citation>
    <scope>IDENTIFICATION</scope>
</reference>
<dbReference type="KEGG" id="epa:110250151"/>
<organism evidence="3 4">
    <name type="scientific">Exaiptasia diaphana</name>
    <name type="common">Tropical sea anemone</name>
    <name type="synonym">Aiptasia pulchella</name>
    <dbReference type="NCBI Taxonomy" id="2652724"/>
    <lineage>
        <taxon>Eukaryota</taxon>
        <taxon>Metazoa</taxon>
        <taxon>Cnidaria</taxon>
        <taxon>Anthozoa</taxon>
        <taxon>Hexacorallia</taxon>
        <taxon>Actiniaria</taxon>
        <taxon>Aiptasiidae</taxon>
        <taxon>Exaiptasia</taxon>
    </lineage>
</organism>
<dbReference type="AlphaFoldDB" id="A0A913XZP6"/>
<feature type="domain" description="Dynein heavy chain coiled coil stalk" evidence="2">
    <location>
        <begin position="6"/>
        <end position="163"/>
    </location>
</feature>
<dbReference type="Proteomes" id="UP000887567">
    <property type="component" value="Unplaced"/>
</dbReference>
<dbReference type="RefSeq" id="XP_020912414.1">
    <property type="nucleotide sequence ID" value="XM_021056755.2"/>
</dbReference>
<dbReference type="Gene3D" id="1.20.920.20">
    <property type="match status" value="1"/>
</dbReference>
<dbReference type="OMA" id="CEHAYRE"/>
<dbReference type="InterPro" id="IPR024743">
    <property type="entry name" value="Dynein_HC_stalk"/>
</dbReference>
<dbReference type="GO" id="GO:0007018">
    <property type="term" value="P:microtubule-based movement"/>
    <property type="evidence" value="ECO:0007669"/>
    <property type="project" value="InterPro"/>
</dbReference>
<dbReference type="PANTHER" id="PTHR45703">
    <property type="entry name" value="DYNEIN HEAVY CHAIN"/>
    <property type="match status" value="1"/>
</dbReference>
<evidence type="ECO:0000313" key="3">
    <source>
        <dbReference type="EnsemblMetazoa" id="XP_020912414.1"/>
    </source>
</evidence>
<dbReference type="GO" id="GO:0045505">
    <property type="term" value="F:dynein intermediate chain binding"/>
    <property type="evidence" value="ECO:0007669"/>
    <property type="project" value="InterPro"/>
</dbReference>
<dbReference type="GO" id="GO:0051959">
    <property type="term" value="F:dynein light intermediate chain binding"/>
    <property type="evidence" value="ECO:0007669"/>
    <property type="project" value="InterPro"/>
</dbReference>
<accession>A0A913XZP6</accession>
<dbReference type="EnsemblMetazoa" id="XM_021056755.2">
    <property type="protein sequence ID" value="XP_020912414.1"/>
    <property type="gene ID" value="LOC110250151"/>
</dbReference>
<name>A0A913XZP6_EXADI</name>
<feature type="coiled-coil region" evidence="1">
    <location>
        <begin position="53"/>
        <end position="115"/>
    </location>
</feature>
<sequence>MKKIREKYVTNPDFNPDVIRSVSSACEGLCKWILAMEVYDRVAKVVGPKKEKLASAEAELAVQMDKLNLKRAELKEVMDKLQALNDEFEAMTNKKKELEHNIDLCEKKLDRAEKLIGGLGGEKERWTETAKMLEDKYTKVTGDVLLSSGVVAYLGPFTVDFRNVST</sequence>
<keyword evidence="4" id="KW-1185">Reference proteome</keyword>
<dbReference type="GeneID" id="110250151"/>